<evidence type="ECO:0000256" key="7">
    <source>
        <dbReference type="ARBA" id="ARBA00022490"/>
    </source>
</evidence>
<dbReference type="NCBIfam" id="NF002634">
    <property type="entry name" value="PRK02304.1-3"/>
    <property type="match status" value="1"/>
</dbReference>
<keyword evidence="7 11" id="KW-0963">Cytoplasm</keyword>
<dbReference type="HAMAP" id="MF_00004">
    <property type="entry name" value="Aden_phosphoribosyltr"/>
    <property type="match status" value="1"/>
</dbReference>
<dbReference type="InterPro" id="IPR000836">
    <property type="entry name" value="PRTase_dom"/>
</dbReference>
<dbReference type="NCBIfam" id="NF002636">
    <property type="entry name" value="PRK02304.1-5"/>
    <property type="match status" value="1"/>
</dbReference>
<dbReference type="GO" id="GO:0003999">
    <property type="term" value="F:adenine phosphoribosyltransferase activity"/>
    <property type="evidence" value="ECO:0007669"/>
    <property type="project" value="UniProtKB-EC"/>
</dbReference>
<keyword evidence="8 11" id="KW-0328">Glycosyltransferase</keyword>
<evidence type="ECO:0000256" key="6">
    <source>
        <dbReference type="ARBA" id="ARBA00011893"/>
    </source>
</evidence>
<evidence type="ECO:0000256" key="1">
    <source>
        <dbReference type="ARBA" id="ARBA00000868"/>
    </source>
</evidence>
<dbReference type="InterPro" id="IPR050054">
    <property type="entry name" value="UPRTase/APRTase"/>
</dbReference>
<feature type="domain" description="Phosphoribosyltransferase" evidence="12">
    <location>
        <begin position="43"/>
        <end position="167"/>
    </location>
</feature>
<proteinExistence type="inferred from homology"/>
<evidence type="ECO:0000256" key="9">
    <source>
        <dbReference type="ARBA" id="ARBA00022679"/>
    </source>
</evidence>
<evidence type="ECO:0000256" key="5">
    <source>
        <dbReference type="ARBA" id="ARBA00008391"/>
    </source>
</evidence>
<comment type="caution">
    <text evidence="13">The sequence shown here is derived from an EMBL/GenBank/DDBJ whole genome shotgun (WGS) entry which is preliminary data.</text>
</comment>
<dbReference type="NCBIfam" id="TIGR01090">
    <property type="entry name" value="apt"/>
    <property type="match status" value="1"/>
</dbReference>
<evidence type="ECO:0000256" key="2">
    <source>
        <dbReference type="ARBA" id="ARBA00003968"/>
    </source>
</evidence>
<protein>
    <recommendedName>
        <fullName evidence="6 11">Adenine phosphoribosyltransferase</fullName>
        <shortName evidence="11">APRT</shortName>
        <ecNumber evidence="6 11">2.4.2.7</ecNumber>
    </recommendedName>
</protein>
<comment type="function">
    <text evidence="2 11">Catalyzes a salvage reaction resulting in the formation of AMP, that is energically less costly than de novo synthesis.</text>
</comment>
<dbReference type="InterPro" id="IPR005764">
    <property type="entry name" value="Ade_phspho_trans"/>
</dbReference>
<dbReference type="EMBL" id="UAPQ01000009">
    <property type="protein sequence ID" value="SPT54084.1"/>
    <property type="molecule type" value="Genomic_DNA"/>
</dbReference>
<evidence type="ECO:0000313" key="14">
    <source>
        <dbReference type="Proteomes" id="UP000250006"/>
    </source>
</evidence>
<keyword evidence="9 11" id="KW-0808">Transferase</keyword>
<dbReference type="RefSeq" id="WP_111836991.1">
    <property type="nucleotide sequence ID" value="NZ_UAPQ01000009.1"/>
</dbReference>
<keyword evidence="10 11" id="KW-0660">Purine salvage</keyword>
<evidence type="ECO:0000256" key="3">
    <source>
        <dbReference type="ARBA" id="ARBA00004496"/>
    </source>
</evidence>
<comment type="similarity">
    <text evidence="5 11">Belongs to the purine/pyrimidine phosphoribosyltransferase family.</text>
</comment>
<organism evidence="13 14">
    <name type="scientific">Actinomyces bovis</name>
    <dbReference type="NCBI Taxonomy" id="1658"/>
    <lineage>
        <taxon>Bacteria</taxon>
        <taxon>Bacillati</taxon>
        <taxon>Actinomycetota</taxon>
        <taxon>Actinomycetes</taxon>
        <taxon>Actinomycetales</taxon>
        <taxon>Actinomycetaceae</taxon>
        <taxon>Actinomyces</taxon>
    </lineage>
</organism>
<gene>
    <name evidence="11 13" type="primary">apt</name>
    <name evidence="13" type="ORF">NCTC11535_01781</name>
</gene>
<evidence type="ECO:0000259" key="12">
    <source>
        <dbReference type="Pfam" id="PF00156"/>
    </source>
</evidence>
<dbReference type="InterPro" id="IPR029057">
    <property type="entry name" value="PRTase-like"/>
</dbReference>
<comment type="subcellular location">
    <subcellularLocation>
        <location evidence="3 11">Cytoplasm</location>
    </subcellularLocation>
</comment>
<dbReference type="Pfam" id="PF00156">
    <property type="entry name" value="Pribosyltran"/>
    <property type="match status" value="1"/>
</dbReference>
<evidence type="ECO:0000313" key="13">
    <source>
        <dbReference type="EMBL" id="SPT54084.1"/>
    </source>
</evidence>
<evidence type="ECO:0000256" key="11">
    <source>
        <dbReference type="HAMAP-Rule" id="MF_00004"/>
    </source>
</evidence>
<dbReference type="CDD" id="cd06223">
    <property type="entry name" value="PRTases_typeI"/>
    <property type="match status" value="1"/>
</dbReference>
<reference evidence="13 14" key="1">
    <citation type="submission" date="2018-06" db="EMBL/GenBank/DDBJ databases">
        <authorList>
            <consortium name="Pathogen Informatics"/>
            <person name="Doyle S."/>
        </authorList>
    </citation>
    <scope>NUCLEOTIDE SEQUENCE [LARGE SCALE GENOMIC DNA]</scope>
    <source>
        <strain evidence="13 14">NCTC11535</strain>
    </source>
</reference>
<accession>A0ABY1VQ79</accession>
<dbReference type="SUPFAM" id="SSF53271">
    <property type="entry name" value="PRTase-like"/>
    <property type="match status" value="1"/>
</dbReference>
<comment type="catalytic activity">
    <reaction evidence="1 11">
        <text>AMP + diphosphate = 5-phospho-alpha-D-ribose 1-diphosphate + adenine</text>
        <dbReference type="Rhea" id="RHEA:16609"/>
        <dbReference type="ChEBI" id="CHEBI:16708"/>
        <dbReference type="ChEBI" id="CHEBI:33019"/>
        <dbReference type="ChEBI" id="CHEBI:58017"/>
        <dbReference type="ChEBI" id="CHEBI:456215"/>
        <dbReference type="EC" id="2.4.2.7"/>
    </reaction>
</comment>
<name>A0ABY1VQ79_9ACTO</name>
<keyword evidence="14" id="KW-1185">Reference proteome</keyword>
<dbReference type="PANTHER" id="PTHR32315">
    <property type="entry name" value="ADENINE PHOSPHORIBOSYLTRANSFERASE"/>
    <property type="match status" value="1"/>
</dbReference>
<comment type="pathway">
    <text evidence="4 11">Purine metabolism; AMP biosynthesis via salvage pathway; AMP from adenine: step 1/1.</text>
</comment>
<dbReference type="EC" id="2.4.2.7" evidence="6 11"/>
<comment type="subunit">
    <text evidence="11">Homodimer.</text>
</comment>
<evidence type="ECO:0000256" key="8">
    <source>
        <dbReference type="ARBA" id="ARBA00022676"/>
    </source>
</evidence>
<dbReference type="Proteomes" id="UP000250006">
    <property type="component" value="Unassembled WGS sequence"/>
</dbReference>
<evidence type="ECO:0000256" key="10">
    <source>
        <dbReference type="ARBA" id="ARBA00022726"/>
    </source>
</evidence>
<sequence>MSETAPNLPAGLTRLVLDNIREIPDFPEPGVLFRDITPLLANGPAFAALIEGLAQCYEGRVDAVAGLESRGFILAAPLAVRLGIGMLTIRKGGKLPGPVIGEDYSLEYGTARMELRPDSVRPGARVLVIDDVLATGGTARASMDLIERAGAEVAAVCMLLELKELGGRARLGDVEIDCVVSY</sequence>
<evidence type="ECO:0000256" key="4">
    <source>
        <dbReference type="ARBA" id="ARBA00004659"/>
    </source>
</evidence>
<dbReference type="PANTHER" id="PTHR32315:SF3">
    <property type="entry name" value="ADENINE PHOSPHORIBOSYLTRANSFERASE"/>
    <property type="match status" value="1"/>
</dbReference>
<dbReference type="Gene3D" id="3.40.50.2020">
    <property type="match status" value="1"/>
</dbReference>